<dbReference type="PANTHER" id="PTHR44394">
    <property type="entry name" value="BETA-ALANINE-ACTIVATING ENZYME"/>
    <property type="match status" value="1"/>
</dbReference>
<evidence type="ECO:0000313" key="3">
    <source>
        <dbReference type="EMBL" id="CAG7837857.1"/>
    </source>
</evidence>
<name>A0A8J2LJA8_9HEXA</name>
<accession>A0A8J2LJA8</accession>
<dbReference type="GO" id="GO:0043041">
    <property type="term" value="P:amino acid activation for nonribosomal peptide biosynthetic process"/>
    <property type="evidence" value="ECO:0007669"/>
    <property type="project" value="TreeGrafter"/>
</dbReference>
<feature type="non-terminal residue" evidence="3">
    <location>
        <position position="1"/>
    </location>
</feature>
<dbReference type="Proteomes" id="UP000708208">
    <property type="component" value="Unassembled WGS sequence"/>
</dbReference>
<dbReference type="InterPro" id="IPR052091">
    <property type="entry name" value="Beta-ala_Activ/Resist"/>
</dbReference>
<dbReference type="EMBL" id="CAJVCH010571564">
    <property type="protein sequence ID" value="CAG7837857.1"/>
    <property type="molecule type" value="Genomic_DNA"/>
</dbReference>
<dbReference type="Pfam" id="PF00501">
    <property type="entry name" value="AMP-binding"/>
    <property type="match status" value="2"/>
</dbReference>
<evidence type="ECO:0000259" key="2">
    <source>
        <dbReference type="Pfam" id="PF00501"/>
    </source>
</evidence>
<sequence>MNNFKSIFSKLVEGPQASRRRESVAGSDEQPSSNIPPEGEGEDVQQNLNPGVQPPEENHSSPPLYSDFFYSIITGSKGADHQQTNQVGLKPANKDKMSLAECSTVVRSMDVGDHNFSKYEGSLKQSKSSHRIRSLEKDASITTNATSGIERLSQTSRKSACLSISTQRFCQDDEEPEAKHDPFIRTFLKIWNRIKGNHDSALEGPTVTIPKTTIIAYFSDKIRSKNWPSHQTAITYDRQESISFGKLHASSYIMGKVLVDVLEERAMWTNHVSNEDLIIALSVPNSHKLVVCIFGILKIGATYLPINDLCPGERIAKVMLNMRPVLYIYSRESDALHFLTANSITACVSFEEIWKKFELAEVSYQAEKQDPIIVMSDKLRLRSALFRNVVAFYSICHNGAVVPLKFSNTAVFNRLFFNWKAFPYEKQDISLLQSPIHEVNSITEIFAPLLQGITLIIVNSTDLEHPFLLSSKVQDYLVTRITISSAWLKAFLLSIKFSSTLMDWHKAFASVRIWYCLGEPIDKELAEQFFKHYLKRIKKKHKHFNALVNLLQVDENLGAISYKIITDFNILKSGIYSYVGRPIPNSIIYVVNEKFEIVPQGTSGEIFISSLQSMAVDMSHVDTLEDSLYNYKDTLHFQNHFVKSRKKSSNSWNQWSKYRFYCLQRTGCFGIMTSSCSKSQELLLESREPFLMTLEGSVVDIREVGYILEKFSVFQEYHLLIYNAGEPNQKVVAFCVPRLDHKALTAFQQTELLEDINSRLKNMLHKMMVPDVVLLESIPRTIGGQIDDNVLRTIYGAERSRRIDLTNFRRLFATLKTHEAVRAASVFLPMITHMLGIPVEYCVGLEEFLSAENLLEVISMLSKLENKDKILSFQVEMDGKKEIYQVELITDFHKYEVIDLLSDVCLAKGTLESLVGIHRDIARQYLKNTWPLYTFKYFSFIAIGMKGKFGDKHRSVGAIINVDSEKYFHQISKFQSTNQFLSYRQQVIEHLNSGNLTVNRSKLLEILYVGSSGKFLNAEEKEKIDKVLIGQSFKVAKHCQYDAVIYPCFDDLHSVICIRDYGFK</sequence>
<feature type="region of interest" description="Disordered" evidence="1">
    <location>
        <begin position="1"/>
        <end position="65"/>
    </location>
</feature>
<evidence type="ECO:0000313" key="4">
    <source>
        <dbReference type="Proteomes" id="UP000708208"/>
    </source>
</evidence>
<reference evidence="3" key="1">
    <citation type="submission" date="2021-06" db="EMBL/GenBank/DDBJ databases">
        <authorList>
            <person name="Hodson N. C."/>
            <person name="Mongue J. A."/>
            <person name="Jaron S. K."/>
        </authorList>
    </citation>
    <scope>NUCLEOTIDE SEQUENCE</scope>
</reference>
<keyword evidence="4" id="KW-1185">Reference proteome</keyword>
<comment type="caution">
    <text evidence="3">The sequence shown here is derived from an EMBL/GenBank/DDBJ whole genome shotgun (WGS) entry which is preliminary data.</text>
</comment>
<protein>
    <recommendedName>
        <fullName evidence="2">AMP-dependent synthetase/ligase domain-containing protein</fullName>
    </recommendedName>
</protein>
<dbReference type="OrthoDB" id="416786at2759"/>
<gene>
    <name evidence="3" type="ORF">AFUS01_LOCUS46901</name>
</gene>
<proteinExistence type="predicted"/>
<feature type="domain" description="AMP-dependent synthetase/ligase" evidence="2">
    <location>
        <begin position="420"/>
        <end position="614"/>
    </location>
</feature>
<organism evidence="3 4">
    <name type="scientific">Allacma fusca</name>
    <dbReference type="NCBI Taxonomy" id="39272"/>
    <lineage>
        <taxon>Eukaryota</taxon>
        <taxon>Metazoa</taxon>
        <taxon>Ecdysozoa</taxon>
        <taxon>Arthropoda</taxon>
        <taxon>Hexapoda</taxon>
        <taxon>Collembola</taxon>
        <taxon>Symphypleona</taxon>
        <taxon>Sminthuridae</taxon>
        <taxon>Allacma</taxon>
    </lineage>
</organism>
<dbReference type="InterPro" id="IPR000873">
    <property type="entry name" value="AMP-dep_synth/lig_dom"/>
</dbReference>
<feature type="domain" description="AMP-dependent synthetase/ligase" evidence="2">
    <location>
        <begin position="230"/>
        <end position="333"/>
    </location>
</feature>
<evidence type="ECO:0000256" key="1">
    <source>
        <dbReference type="SAM" id="MobiDB-lite"/>
    </source>
</evidence>
<dbReference type="AlphaFoldDB" id="A0A8J2LJA8"/>
<dbReference type="PANTHER" id="PTHR44394:SF1">
    <property type="entry name" value="BETA-ALANINE-ACTIVATING ENZYME"/>
    <property type="match status" value="1"/>
</dbReference>